<proteinExistence type="predicted"/>
<dbReference type="EMBL" id="BAABJO010000025">
    <property type="protein sequence ID" value="GAA5132247.1"/>
    <property type="molecule type" value="Genomic_DNA"/>
</dbReference>
<dbReference type="Proteomes" id="UP001500804">
    <property type="component" value="Unassembled WGS sequence"/>
</dbReference>
<dbReference type="Gene3D" id="1.10.1660.10">
    <property type="match status" value="1"/>
</dbReference>
<sequence length="65" mass="7345">MPSARLVSTGDLARALGLSVRTIQRYRNEGLITPEVITKGKHARWDVDRVKAELRELAEQDRDDA</sequence>
<reference evidence="3" key="1">
    <citation type="journal article" date="2019" name="Int. J. Syst. Evol. Microbiol.">
        <title>The Global Catalogue of Microorganisms (GCM) 10K type strain sequencing project: providing services to taxonomists for standard genome sequencing and annotation.</title>
        <authorList>
            <consortium name="The Broad Institute Genomics Platform"/>
            <consortium name="The Broad Institute Genome Sequencing Center for Infectious Disease"/>
            <person name="Wu L."/>
            <person name="Ma J."/>
        </authorList>
    </citation>
    <scope>NUCLEOTIDE SEQUENCE [LARGE SCALE GENOMIC DNA]</scope>
    <source>
        <strain evidence="3">JCM 18302</strain>
    </source>
</reference>
<keyword evidence="3" id="KW-1185">Reference proteome</keyword>
<dbReference type="RefSeq" id="WP_345608904.1">
    <property type="nucleotide sequence ID" value="NZ_BAABJO010000025.1"/>
</dbReference>
<comment type="caution">
    <text evidence="2">The sequence shown here is derived from an EMBL/GenBank/DDBJ whole genome shotgun (WGS) entry which is preliminary data.</text>
</comment>
<name>A0ABP9NXK1_9PSEU</name>
<accession>A0ABP9NXK1</accession>
<evidence type="ECO:0000313" key="2">
    <source>
        <dbReference type="EMBL" id="GAA5132247.1"/>
    </source>
</evidence>
<protein>
    <recommendedName>
        <fullName evidence="1">HTH merR-type domain-containing protein</fullName>
    </recommendedName>
</protein>
<organism evidence="2 3">
    <name type="scientific">Pseudonocardia adelaidensis</name>
    <dbReference type="NCBI Taxonomy" id="648754"/>
    <lineage>
        <taxon>Bacteria</taxon>
        <taxon>Bacillati</taxon>
        <taxon>Actinomycetota</taxon>
        <taxon>Actinomycetes</taxon>
        <taxon>Pseudonocardiales</taxon>
        <taxon>Pseudonocardiaceae</taxon>
        <taxon>Pseudonocardia</taxon>
    </lineage>
</organism>
<dbReference type="InterPro" id="IPR000551">
    <property type="entry name" value="MerR-type_HTH_dom"/>
</dbReference>
<feature type="domain" description="HTH merR-type" evidence="1">
    <location>
        <begin position="8"/>
        <end position="44"/>
    </location>
</feature>
<gene>
    <name evidence="2" type="ORF">GCM10023320_56630</name>
</gene>
<dbReference type="SUPFAM" id="SSF46955">
    <property type="entry name" value="Putative DNA-binding domain"/>
    <property type="match status" value="1"/>
</dbReference>
<dbReference type="Pfam" id="PF00376">
    <property type="entry name" value="MerR"/>
    <property type="match status" value="1"/>
</dbReference>
<evidence type="ECO:0000313" key="3">
    <source>
        <dbReference type="Proteomes" id="UP001500804"/>
    </source>
</evidence>
<dbReference type="InterPro" id="IPR009061">
    <property type="entry name" value="DNA-bd_dom_put_sf"/>
</dbReference>
<evidence type="ECO:0000259" key="1">
    <source>
        <dbReference type="Pfam" id="PF00376"/>
    </source>
</evidence>